<feature type="transmembrane region" description="Helical" evidence="1">
    <location>
        <begin position="388"/>
        <end position="410"/>
    </location>
</feature>
<dbReference type="Proteomes" id="UP000015779">
    <property type="component" value="Unassembled WGS sequence"/>
</dbReference>
<feature type="transmembrane region" description="Helical" evidence="1">
    <location>
        <begin position="625"/>
        <end position="641"/>
    </location>
</feature>
<feature type="transmembrane region" description="Helical" evidence="1">
    <location>
        <begin position="244"/>
        <end position="265"/>
    </location>
</feature>
<sequence>MYRWNMKRINTGANAASKIAANSLIVFTCIFLATCTSLGVIYRAQGCLTDFNWLNALIFVIAFCAYYAILRVLIYFGKNEVMPKIARFIRAKASQEKSSQAELSPEKSQPKQSKSKIATTLRTAFFNAKRAAKWCFYRSTCRKRNIFLTLIIGWLWAPVTLLAAYGADICSQIREYSWAWNQVTGLKQPYIGFFSFVPADIYPTAHYLWPAKPTYLSDQHNIVLTLIYGATAAVSRYFTESNDAGIVLLAVMQFVLAAFCCAATANRFLNTPWAKGKTSESQAVCTSTPIASTPIALRAAVIITFLFSPLVVFSTISLTKSPLFAFAFVWWFGIMYELNRLEFKQKPAAHTIVELIISVCIMLIAAKYAWYILAIQFVLLIISNRKRWKIWVLCILLPTILIHGAIMLAISSGAIINGDPIESRGVQLQQIARIAKLDPKSIPHAAKRAISPIFNLSQTAEAYTPQDADPVKSSGLQSKKVSYRWRYITKDDMKKFNHAWLLMITHSPIVATDALLAKSYGYFDILDVPYVGPEYYVNTENIKNSEWIRYWLPEWRGTVSSSAESWSNTPILGWIIHGNLYVVATLLIGVAEIALRRWKTLVLHAPLALLMGVMVLAPANNFERHMLPIAFVFFFTVLMFIRDSACSSCRNTCDNTCRQSDKINCDLVNDSTRED</sequence>
<reference evidence="2 3" key="1">
    <citation type="submission" date="2013-06" db="EMBL/GenBank/DDBJ databases">
        <authorList>
            <person name="Weinstock G."/>
            <person name="Sodergren E."/>
            <person name="Lobos E.A."/>
            <person name="Fulton L."/>
            <person name="Fulton R."/>
            <person name="Courtney L."/>
            <person name="Fronick C."/>
            <person name="O'Laughlin M."/>
            <person name="Godfrey J."/>
            <person name="Wilson R.M."/>
            <person name="Miner T."/>
            <person name="Farmer C."/>
            <person name="Delehaunty K."/>
            <person name="Cordes M."/>
            <person name="Minx P."/>
            <person name="Tomlinson C."/>
            <person name="Chen J."/>
            <person name="Wollam A."/>
            <person name="Pepin K.H."/>
            <person name="Bhonagiri V."/>
            <person name="Zhang X."/>
            <person name="Warren W."/>
            <person name="Mitreva M."/>
            <person name="Mardis E.R."/>
            <person name="Wilson R.K."/>
        </authorList>
    </citation>
    <scope>NUCLEOTIDE SEQUENCE [LARGE SCALE GENOMIC DNA]</scope>
    <source>
        <strain evidence="2 3">JCP8017A</strain>
    </source>
</reference>
<gene>
    <name evidence="2" type="ORF">HMPREF1577_01015</name>
</gene>
<protein>
    <recommendedName>
        <fullName evidence="4">Beta-carotene 15,15'-monooxygenase</fullName>
    </recommendedName>
</protein>
<dbReference type="PATRIC" id="fig|1261062.4.peg.933"/>
<dbReference type="AlphaFoldDB" id="T2PM21"/>
<keyword evidence="1" id="KW-1133">Transmembrane helix</keyword>
<feature type="transmembrane region" description="Helical" evidence="1">
    <location>
        <begin position="601"/>
        <end position="619"/>
    </location>
</feature>
<feature type="transmembrane region" description="Helical" evidence="1">
    <location>
        <begin position="295"/>
        <end position="316"/>
    </location>
</feature>
<keyword evidence="1" id="KW-0472">Membrane</keyword>
<evidence type="ECO:0008006" key="4">
    <source>
        <dbReference type="Google" id="ProtNLM"/>
    </source>
</evidence>
<dbReference type="Pfam" id="PF19484">
    <property type="entry name" value="DUF6020"/>
    <property type="match status" value="1"/>
</dbReference>
<comment type="caution">
    <text evidence="2">The sequence shown here is derived from an EMBL/GenBank/DDBJ whole genome shotgun (WGS) entry which is preliminary data.</text>
</comment>
<feature type="transmembrane region" description="Helical" evidence="1">
    <location>
        <begin position="322"/>
        <end position="339"/>
    </location>
</feature>
<evidence type="ECO:0000256" key="1">
    <source>
        <dbReference type="SAM" id="Phobius"/>
    </source>
</evidence>
<feature type="transmembrane region" description="Helical" evidence="1">
    <location>
        <begin position="21"/>
        <end position="42"/>
    </location>
</feature>
<name>T2PM21_9BIFI</name>
<feature type="transmembrane region" description="Helical" evidence="1">
    <location>
        <begin position="54"/>
        <end position="77"/>
    </location>
</feature>
<feature type="transmembrane region" description="Helical" evidence="1">
    <location>
        <begin position="571"/>
        <end position="594"/>
    </location>
</feature>
<dbReference type="EMBL" id="ATJN01000058">
    <property type="protein sequence ID" value="EPI51632.1"/>
    <property type="molecule type" value="Genomic_DNA"/>
</dbReference>
<feature type="transmembrane region" description="Helical" evidence="1">
    <location>
        <begin position="146"/>
        <end position="167"/>
    </location>
</feature>
<dbReference type="InterPro" id="IPR046062">
    <property type="entry name" value="DUF6020"/>
</dbReference>
<evidence type="ECO:0000313" key="3">
    <source>
        <dbReference type="Proteomes" id="UP000015779"/>
    </source>
</evidence>
<feature type="transmembrane region" description="Helical" evidence="1">
    <location>
        <begin position="221"/>
        <end position="238"/>
    </location>
</feature>
<accession>T2PM21</accession>
<dbReference type="HOGENOM" id="CLU_445285_0_0_11"/>
<keyword evidence="1" id="KW-0812">Transmembrane</keyword>
<evidence type="ECO:0000313" key="2">
    <source>
        <dbReference type="EMBL" id="EPI51632.1"/>
    </source>
</evidence>
<proteinExistence type="predicted"/>
<feature type="transmembrane region" description="Helical" evidence="1">
    <location>
        <begin position="351"/>
        <end position="382"/>
    </location>
</feature>
<organism evidence="2 3">
    <name type="scientific">Gardnerella pickettii JCP8017A</name>
    <dbReference type="NCBI Taxonomy" id="1261062"/>
    <lineage>
        <taxon>Bacteria</taxon>
        <taxon>Bacillati</taxon>
        <taxon>Actinomycetota</taxon>
        <taxon>Actinomycetes</taxon>
        <taxon>Bifidobacteriales</taxon>
        <taxon>Bifidobacteriaceae</taxon>
        <taxon>Gardnerella</taxon>
        <taxon>Gardnerella pickettii</taxon>
    </lineage>
</organism>